<feature type="region of interest" description="Disordered" evidence="1">
    <location>
        <begin position="531"/>
        <end position="574"/>
    </location>
</feature>
<dbReference type="PANTHER" id="PTHR34199">
    <property type="entry name" value="NUMOD3 MOTIF FAMILY PROTEIN, EXPRESSED"/>
    <property type="match status" value="1"/>
</dbReference>
<feature type="region of interest" description="Disordered" evidence="1">
    <location>
        <begin position="460"/>
        <end position="485"/>
    </location>
</feature>
<keyword evidence="4" id="KW-1185">Reference proteome</keyword>
<dbReference type="EMBL" id="JAINDJ010000006">
    <property type="protein sequence ID" value="KAG9443898.1"/>
    <property type="molecule type" value="Genomic_DNA"/>
</dbReference>
<feature type="domain" description="Nuclease associated modular" evidence="2">
    <location>
        <begin position="125"/>
        <end position="153"/>
    </location>
</feature>
<dbReference type="InterPro" id="IPR003611">
    <property type="entry name" value="NUMOD3"/>
</dbReference>
<evidence type="ECO:0000259" key="2">
    <source>
        <dbReference type="Pfam" id="PF07460"/>
    </source>
</evidence>
<feature type="compositionally biased region" description="Basic and acidic residues" evidence="1">
    <location>
        <begin position="327"/>
        <end position="338"/>
    </location>
</feature>
<evidence type="ECO:0000256" key="1">
    <source>
        <dbReference type="SAM" id="MobiDB-lite"/>
    </source>
</evidence>
<feature type="compositionally biased region" description="Basic residues" evidence="1">
    <location>
        <begin position="252"/>
        <end position="263"/>
    </location>
</feature>
<dbReference type="PANTHER" id="PTHR34199:SF2">
    <property type="entry name" value="NUMOD3 MOTIF FAMILY PROTEIN, EXPRESSED"/>
    <property type="match status" value="1"/>
</dbReference>
<accession>A0AAV7E9H3</accession>
<name>A0AAV7E9H3_ARIFI</name>
<feature type="region of interest" description="Disordered" evidence="1">
    <location>
        <begin position="300"/>
        <end position="352"/>
    </location>
</feature>
<sequence>MHSVDFATTGSCLQNHLGPSRIHHPCPFRGNTADICVFGKEKRSCSAWKVYIHTPRKPNFYHWFDAKKSLHPMAIATLETKVVSYNEHGPAQGYSLELDTNLNSQGLLTLNDDSAELDEREKLRRQRISKANKGNVPWNKGRKHSAETLQRIREKTRLAMQHPKVKMKLVNLGHAQSEETRIKIGVGVRMGWQRRREKLMVQETCCLKWQNLIAEASRKGYSDADELQWDSYEILDEQLKEEWLESIEMRKSMPRPKGSKRAPKSPEQRKKISEAISAKWADPDYRSRVCSALSQYHGTPVGAVRKPRRKPSTEPSTVRKSPAMKSAESHKRGVTDGKPKKKKPPSYKDPLANSKLEMIKKIRAERITMETRTLEAMDRARLLIAEAEKAAKALEPAALISSLARASLLETRRLIAEATSSLEAIESGQLVTTEGGNNNNSSFIESNGVIDDFRKDPASGRNDIISDSKGVNGTPVLPSNSSNSGDLNFGKIALQNMVAEREQLSVTLGVEEIEARIPGHVSHFIPAEDAMEWPQTKSKPQGFQEAEGAEKNEQPQSEYVRGASTKVGTSTATTSKKKWVCGRLVEVVDE</sequence>
<dbReference type="Pfam" id="PF07460">
    <property type="entry name" value="NUMOD3"/>
    <property type="match status" value="1"/>
</dbReference>
<dbReference type="GO" id="GO:0003677">
    <property type="term" value="F:DNA binding"/>
    <property type="evidence" value="ECO:0007669"/>
    <property type="project" value="InterPro"/>
</dbReference>
<comment type="caution">
    <text evidence="3">The sequence shown here is derived from an EMBL/GenBank/DDBJ whole genome shotgun (WGS) entry which is preliminary data.</text>
</comment>
<gene>
    <name evidence="3" type="ORF">H6P81_015238</name>
</gene>
<reference evidence="3 4" key="1">
    <citation type="submission" date="2021-07" db="EMBL/GenBank/DDBJ databases">
        <title>The Aristolochia fimbriata genome: insights into angiosperm evolution, floral development and chemical biosynthesis.</title>
        <authorList>
            <person name="Jiao Y."/>
        </authorList>
    </citation>
    <scope>NUCLEOTIDE SEQUENCE [LARGE SCALE GENOMIC DNA]</scope>
    <source>
        <strain evidence="3">IBCAS-2021</strain>
        <tissue evidence="3">Leaf</tissue>
    </source>
</reference>
<dbReference type="AlphaFoldDB" id="A0AAV7E9H3"/>
<protein>
    <recommendedName>
        <fullName evidence="2">Nuclease associated modular domain-containing protein</fullName>
    </recommendedName>
</protein>
<feature type="region of interest" description="Disordered" evidence="1">
    <location>
        <begin position="247"/>
        <end position="272"/>
    </location>
</feature>
<evidence type="ECO:0000313" key="4">
    <source>
        <dbReference type="Proteomes" id="UP000825729"/>
    </source>
</evidence>
<evidence type="ECO:0000313" key="3">
    <source>
        <dbReference type="EMBL" id="KAG9443898.1"/>
    </source>
</evidence>
<proteinExistence type="predicted"/>
<dbReference type="Proteomes" id="UP000825729">
    <property type="component" value="Unassembled WGS sequence"/>
</dbReference>
<organism evidence="3 4">
    <name type="scientific">Aristolochia fimbriata</name>
    <name type="common">White veined hardy Dutchman's pipe vine</name>
    <dbReference type="NCBI Taxonomy" id="158543"/>
    <lineage>
        <taxon>Eukaryota</taxon>
        <taxon>Viridiplantae</taxon>
        <taxon>Streptophyta</taxon>
        <taxon>Embryophyta</taxon>
        <taxon>Tracheophyta</taxon>
        <taxon>Spermatophyta</taxon>
        <taxon>Magnoliopsida</taxon>
        <taxon>Magnoliidae</taxon>
        <taxon>Piperales</taxon>
        <taxon>Aristolochiaceae</taxon>
        <taxon>Aristolochia</taxon>
    </lineage>
</organism>